<keyword evidence="10" id="KW-1185">Reference proteome</keyword>
<dbReference type="PANTHER" id="PTHR45665:SF9">
    <property type="entry name" value="AQUAPORIN-8"/>
    <property type="match status" value="1"/>
</dbReference>
<feature type="transmembrane region" description="Helical" evidence="8">
    <location>
        <begin position="144"/>
        <end position="166"/>
    </location>
</feature>
<dbReference type="GO" id="GO:0005737">
    <property type="term" value="C:cytoplasm"/>
    <property type="evidence" value="ECO:0007669"/>
    <property type="project" value="UniProtKB-ARBA"/>
</dbReference>
<evidence type="ECO:0000256" key="4">
    <source>
        <dbReference type="ARBA" id="ARBA00022737"/>
    </source>
</evidence>
<reference evidence="9 10" key="1">
    <citation type="submission" date="2017-12" db="EMBL/GenBank/DDBJ databases">
        <title>Confluentibacter flavum sp. nov., isolated from the saline lake.</title>
        <authorList>
            <person name="Yu L."/>
        </authorList>
    </citation>
    <scope>NUCLEOTIDE SEQUENCE [LARGE SCALE GENOMIC DNA]</scope>
    <source>
        <strain evidence="9 10">3B</strain>
    </source>
</reference>
<feature type="transmembrane region" description="Helical" evidence="8">
    <location>
        <begin position="77"/>
        <end position="98"/>
    </location>
</feature>
<evidence type="ECO:0000313" key="10">
    <source>
        <dbReference type="Proteomes" id="UP000233435"/>
    </source>
</evidence>
<evidence type="ECO:0000256" key="6">
    <source>
        <dbReference type="ARBA" id="ARBA00023136"/>
    </source>
</evidence>
<keyword evidence="2 7" id="KW-0813">Transport</keyword>
<gene>
    <name evidence="9" type="ORF">CSW08_12925</name>
</gene>
<dbReference type="GO" id="GO:0016020">
    <property type="term" value="C:membrane"/>
    <property type="evidence" value="ECO:0007669"/>
    <property type="project" value="InterPro"/>
</dbReference>
<evidence type="ECO:0000256" key="2">
    <source>
        <dbReference type="ARBA" id="ARBA00022448"/>
    </source>
</evidence>
<dbReference type="Gene3D" id="1.20.1080.10">
    <property type="entry name" value="Glycerol uptake facilitator protein"/>
    <property type="match status" value="1"/>
</dbReference>
<evidence type="ECO:0000256" key="3">
    <source>
        <dbReference type="ARBA" id="ARBA00022692"/>
    </source>
</evidence>
<dbReference type="GO" id="GO:0019755">
    <property type="term" value="P:one-carbon compound transport"/>
    <property type="evidence" value="ECO:0007669"/>
    <property type="project" value="UniProtKB-ARBA"/>
</dbReference>
<comment type="subcellular location">
    <subcellularLocation>
        <location evidence="1">Endomembrane system</location>
        <topology evidence="1">Multi-pass membrane protein</topology>
    </subcellularLocation>
</comment>
<dbReference type="GO" id="GO:0015250">
    <property type="term" value="F:water channel activity"/>
    <property type="evidence" value="ECO:0007669"/>
    <property type="project" value="TreeGrafter"/>
</dbReference>
<feature type="transmembrane region" description="Helical" evidence="8">
    <location>
        <begin position="38"/>
        <end position="57"/>
    </location>
</feature>
<feature type="transmembrane region" description="Helical" evidence="8">
    <location>
        <begin position="186"/>
        <end position="203"/>
    </location>
</feature>
<sequence>MKKYITEFIGSFFYTFIVWMTIPTGFVTGAGMMTRLSIGISFAILVYAGASISGAHYNPAITLAAWVQKRVSSKEGLIYIFFQLLGAVLAALVVVKLLKTEQLPQEASPLQNGIKALISEILGTFLLAFVYLKVITKKLDNSYYGLAIGLTITVMAYSVGTISGGVFNPIIFVSGAIIKWSIWSDFWIYLGCFVGAVIAGFLYNQLKLNSKN</sequence>
<keyword evidence="5 8" id="KW-1133">Transmembrane helix</keyword>
<keyword evidence="4" id="KW-0677">Repeat</keyword>
<dbReference type="PRINTS" id="PR00783">
    <property type="entry name" value="MINTRINSICP"/>
</dbReference>
<accession>A0A2N3HHV4</accession>
<dbReference type="PROSITE" id="PS00221">
    <property type="entry name" value="MIP"/>
    <property type="match status" value="1"/>
</dbReference>
<dbReference type="SUPFAM" id="SSF81338">
    <property type="entry name" value="Aquaporin-like"/>
    <property type="match status" value="1"/>
</dbReference>
<dbReference type="EMBL" id="PJEO01000049">
    <property type="protein sequence ID" value="PKQ44549.1"/>
    <property type="molecule type" value="Genomic_DNA"/>
</dbReference>
<dbReference type="RefSeq" id="WP_106660292.1">
    <property type="nucleotide sequence ID" value="NZ_PJEO01000049.1"/>
</dbReference>
<keyword evidence="3 7" id="KW-0812">Transmembrane</keyword>
<dbReference type="Proteomes" id="UP000233435">
    <property type="component" value="Unassembled WGS sequence"/>
</dbReference>
<evidence type="ECO:0000256" key="8">
    <source>
        <dbReference type="SAM" id="Phobius"/>
    </source>
</evidence>
<comment type="similarity">
    <text evidence="7">Belongs to the MIP/aquaporin (TC 1.A.8) family.</text>
</comment>
<feature type="transmembrane region" description="Helical" evidence="8">
    <location>
        <begin position="113"/>
        <end position="132"/>
    </location>
</feature>
<dbReference type="InterPro" id="IPR000425">
    <property type="entry name" value="MIP"/>
</dbReference>
<keyword evidence="6 8" id="KW-0472">Membrane</keyword>
<dbReference type="OrthoDB" id="9807293at2"/>
<evidence type="ECO:0000256" key="5">
    <source>
        <dbReference type="ARBA" id="ARBA00022989"/>
    </source>
</evidence>
<dbReference type="AlphaFoldDB" id="A0A2N3HHV4"/>
<evidence type="ECO:0000256" key="7">
    <source>
        <dbReference type="RuleBase" id="RU000477"/>
    </source>
</evidence>
<evidence type="ECO:0000313" key="9">
    <source>
        <dbReference type="EMBL" id="PKQ44549.1"/>
    </source>
</evidence>
<dbReference type="InterPro" id="IPR034294">
    <property type="entry name" value="Aquaporin_transptr"/>
</dbReference>
<dbReference type="PANTHER" id="PTHR45665">
    <property type="entry name" value="AQUAPORIN-8"/>
    <property type="match status" value="1"/>
</dbReference>
<proteinExistence type="inferred from homology"/>
<dbReference type="InterPro" id="IPR022357">
    <property type="entry name" value="MIP_CS"/>
</dbReference>
<feature type="transmembrane region" description="Helical" evidence="8">
    <location>
        <begin position="12"/>
        <end position="32"/>
    </location>
</feature>
<organism evidence="9 10">
    <name type="scientific">Confluentibacter flavum</name>
    <dbReference type="NCBI Taxonomy" id="1909700"/>
    <lineage>
        <taxon>Bacteria</taxon>
        <taxon>Pseudomonadati</taxon>
        <taxon>Bacteroidota</taxon>
        <taxon>Flavobacteriia</taxon>
        <taxon>Flavobacteriales</taxon>
        <taxon>Flavobacteriaceae</taxon>
        <taxon>Confluentibacter</taxon>
    </lineage>
</organism>
<evidence type="ECO:0000256" key="1">
    <source>
        <dbReference type="ARBA" id="ARBA00004127"/>
    </source>
</evidence>
<dbReference type="Pfam" id="PF00230">
    <property type="entry name" value="MIP"/>
    <property type="match status" value="1"/>
</dbReference>
<dbReference type="GO" id="GO:0012505">
    <property type="term" value="C:endomembrane system"/>
    <property type="evidence" value="ECO:0007669"/>
    <property type="project" value="UniProtKB-SubCell"/>
</dbReference>
<comment type="caution">
    <text evidence="9">The sequence shown here is derived from an EMBL/GenBank/DDBJ whole genome shotgun (WGS) entry which is preliminary data.</text>
</comment>
<name>A0A2N3HHV4_9FLAO</name>
<protein>
    <submittedName>
        <fullName evidence="9">Porin</fullName>
    </submittedName>
</protein>
<dbReference type="InterPro" id="IPR023271">
    <property type="entry name" value="Aquaporin-like"/>
</dbReference>